<protein>
    <submittedName>
        <fullName evidence="4">AraC family transcriptional regulator</fullName>
    </submittedName>
</protein>
<dbReference type="InterPro" id="IPR018060">
    <property type="entry name" value="HTH_AraC"/>
</dbReference>
<dbReference type="PANTHER" id="PTHR43436">
    <property type="entry name" value="ARAC-FAMILY TRANSCRIPTIONAL REGULATOR"/>
    <property type="match status" value="1"/>
</dbReference>
<evidence type="ECO:0000256" key="1">
    <source>
        <dbReference type="ARBA" id="ARBA00023015"/>
    </source>
</evidence>
<comment type="caution">
    <text evidence="4">The sequence shown here is derived from an EMBL/GenBank/DDBJ whole genome shotgun (WGS) entry which is preliminary data.</text>
</comment>
<dbReference type="GO" id="GO:0043565">
    <property type="term" value="F:sequence-specific DNA binding"/>
    <property type="evidence" value="ECO:0007669"/>
    <property type="project" value="InterPro"/>
</dbReference>
<dbReference type="SUPFAM" id="SSF46689">
    <property type="entry name" value="Homeodomain-like"/>
    <property type="match status" value="2"/>
</dbReference>
<reference evidence="4 5" key="1">
    <citation type="submission" date="2016-11" db="EMBL/GenBank/DDBJ databases">
        <title>Comparative genomics of co-occurring bacteria in distinct bioleaching systems unravels niche-specific adaptation.</title>
        <authorList>
            <person name="Zhang X."/>
            <person name="Liu X."/>
            <person name="Yin H."/>
        </authorList>
    </citation>
    <scope>NUCLEOTIDE SEQUENCE [LARGE SCALE GENOMIC DNA]</scope>
    <source>
        <strain evidence="4 5">DX</strain>
    </source>
</reference>
<evidence type="ECO:0000313" key="5">
    <source>
        <dbReference type="Proteomes" id="UP000188586"/>
    </source>
</evidence>
<dbReference type="PROSITE" id="PS01124">
    <property type="entry name" value="HTH_ARAC_FAMILY_2"/>
    <property type="match status" value="1"/>
</dbReference>
<dbReference type="InterPro" id="IPR009594">
    <property type="entry name" value="Tscrpt_reg_HTH_AraC_N"/>
</dbReference>
<dbReference type="GO" id="GO:0003700">
    <property type="term" value="F:DNA-binding transcription factor activity"/>
    <property type="evidence" value="ECO:0007669"/>
    <property type="project" value="InterPro"/>
</dbReference>
<dbReference type="SMART" id="SM00342">
    <property type="entry name" value="HTH_ARAC"/>
    <property type="match status" value="1"/>
</dbReference>
<name>A0A1V3SYY0_9BACT</name>
<evidence type="ECO:0000256" key="2">
    <source>
        <dbReference type="ARBA" id="ARBA00023163"/>
    </source>
</evidence>
<sequence>MESSPPDRRIRGMSFREVSVENRLSVLDRTGNRTENRSSVLARNLDRRTVGMKKKETIIPGLSLFRRETPTGLSSLSYEPCVCLVVQGAKRVFFGKETCQYDAENYLMTSVHLPTMVQVVLASREKPCLGLRLTLDKKEIVSLIADTPFFLPRRKTSERAMVTGKVTPPLISAFQRLIDLEDTPEDIPVLAPLIRREIFYRLLADEQGERLCRIALEGTPAHQIARAIDWIRENYTRPLRIDVLADQIGMSRSTFHHHFRSVTALSPLQFQKHLRLQEARRRMLAERLDAATAAFEVGYESPSQFSREYRKLFGVPPKKDISLLRQGSAGFSS</sequence>
<evidence type="ECO:0000259" key="3">
    <source>
        <dbReference type="PROSITE" id="PS01124"/>
    </source>
</evidence>
<dbReference type="EMBL" id="MPOJ01000004">
    <property type="protein sequence ID" value="OOH74412.1"/>
    <property type="molecule type" value="Genomic_DNA"/>
</dbReference>
<dbReference type="AlphaFoldDB" id="A0A1V3SYY0"/>
<dbReference type="RefSeq" id="WP_077303572.1">
    <property type="nucleotide sequence ID" value="NZ_MPOJ01000004.1"/>
</dbReference>
<keyword evidence="1" id="KW-0805">Transcription regulation</keyword>
<accession>A0A1V3SYY0</accession>
<dbReference type="InterPro" id="IPR009057">
    <property type="entry name" value="Homeodomain-like_sf"/>
</dbReference>
<dbReference type="Proteomes" id="UP000188586">
    <property type="component" value="Unassembled WGS sequence"/>
</dbReference>
<dbReference type="Pfam" id="PF06719">
    <property type="entry name" value="AraC_N"/>
    <property type="match status" value="1"/>
</dbReference>
<dbReference type="PANTHER" id="PTHR43436:SF1">
    <property type="entry name" value="TRANSCRIPTIONAL REGULATORY PROTEIN"/>
    <property type="match status" value="1"/>
</dbReference>
<feature type="domain" description="HTH araC/xylS-type" evidence="3">
    <location>
        <begin position="225"/>
        <end position="323"/>
    </location>
</feature>
<dbReference type="Pfam" id="PF12833">
    <property type="entry name" value="HTH_18"/>
    <property type="match status" value="1"/>
</dbReference>
<proteinExistence type="predicted"/>
<keyword evidence="2" id="KW-0804">Transcription</keyword>
<gene>
    <name evidence="4" type="ORF">BOX24_02090</name>
</gene>
<organism evidence="4 5">
    <name type="scientific">Leptospirillum ferriphilum</name>
    <dbReference type="NCBI Taxonomy" id="178606"/>
    <lineage>
        <taxon>Bacteria</taxon>
        <taxon>Pseudomonadati</taxon>
        <taxon>Nitrospirota</taxon>
        <taxon>Nitrospiria</taxon>
        <taxon>Nitrospirales</taxon>
        <taxon>Nitrospiraceae</taxon>
        <taxon>Leptospirillum</taxon>
    </lineage>
</organism>
<dbReference type="Gene3D" id="1.10.10.60">
    <property type="entry name" value="Homeodomain-like"/>
    <property type="match status" value="1"/>
</dbReference>
<evidence type="ECO:0000313" key="4">
    <source>
        <dbReference type="EMBL" id="OOH74412.1"/>
    </source>
</evidence>